<sequence length="109" mass="12409">MEEILPAWISWLPVWEDDEEVKCIYNFLCTLLEANNPVLLGKENCNLPRIVQIIAETFLKEAIDASSDVGKRVITLLRDIQSNTELFSICVSHLNPNQQEALRLALTVQ</sequence>
<evidence type="ECO:0000313" key="2">
    <source>
        <dbReference type="Proteomes" id="UP000499080"/>
    </source>
</evidence>
<dbReference type="AlphaFoldDB" id="A0A4Y2AWW7"/>
<proteinExistence type="predicted"/>
<dbReference type="Gene3D" id="1.25.10.10">
    <property type="entry name" value="Leucine-rich Repeat Variant"/>
    <property type="match status" value="1"/>
</dbReference>
<protein>
    <submittedName>
        <fullName evidence="1">Importin-5</fullName>
    </submittedName>
</protein>
<dbReference type="OrthoDB" id="543373at2759"/>
<keyword evidence="2" id="KW-1185">Reference proteome</keyword>
<organism evidence="1 2">
    <name type="scientific">Araneus ventricosus</name>
    <name type="common">Orbweaver spider</name>
    <name type="synonym">Epeira ventricosa</name>
    <dbReference type="NCBI Taxonomy" id="182803"/>
    <lineage>
        <taxon>Eukaryota</taxon>
        <taxon>Metazoa</taxon>
        <taxon>Ecdysozoa</taxon>
        <taxon>Arthropoda</taxon>
        <taxon>Chelicerata</taxon>
        <taxon>Arachnida</taxon>
        <taxon>Araneae</taxon>
        <taxon>Araneomorphae</taxon>
        <taxon>Entelegynae</taxon>
        <taxon>Araneoidea</taxon>
        <taxon>Araneidae</taxon>
        <taxon>Araneus</taxon>
    </lineage>
</organism>
<accession>A0A4Y2AWW7</accession>
<name>A0A4Y2AWW7_ARAVE</name>
<dbReference type="Proteomes" id="UP000499080">
    <property type="component" value="Unassembled WGS sequence"/>
</dbReference>
<dbReference type="InterPro" id="IPR011989">
    <property type="entry name" value="ARM-like"/>
</dbReference>
<dbReference type="EMBL" id="BGPR01000034">
    <property type="protein sequence ID" value="GBL83779.1"/>
    <property type="molecule type" value="Genomic_DNA"/>
</dbReference>
<evidence type="ECO:0000313" key="1">
    <source>
        <dbReference type="EMBL" id="GBL83779.1"/>
    </source>
</evidence>
<gene>
    <name evidence="1" type="primary">IPO5_1</name>
    <name evidence="1" type="ORF">AVEN_132671_1</name>
</gene>
<comment type="caution">
    <text evidence="1">The sequence shown here is derived from an EMBL/GenBank/DDBJ whole genome shotgun (WGS) entry which is preliminary data.</text>
</comment>
<reference evidence="1 2" key="1">
    <citation type="journal article" date="2019" name="Sci. Rep.">
        <title>Orb-weaving spider Araneus ventricosus genome elucidates the spidroin gene catalogue.</title>
        <authorList>
            <person name="Kono N."/>
            <person name="Nakamura H."/>
            <person name="Ohtoshi R."/>
            <person name="Moran D.A.P."/>
            <person name="Shinohara A."/>
            <person name="Yoshida Y."/>
            <person name="Fujiwara M."/>
            <person name="Mori M."/>
            <person name="Tomita M."/>
            <person name="Arakawa K."/>
        </authorList>
    </citation>
    <scope>NUCLEOTIDE SEQUENCE [LARGE SCALE GENOMIC DNA]</scope>
</reference>